<evidence type="ECO:0000256" key="10">
    <source>
        <dbReference type="ARBA" id="ARBA00023295"/>
    </source>
</evidence>
<feature type="domain" description="Glycoside hydrolase family 31 N-terminal" evidence="19">
    <location>
        <begin position="1012"/>
        <end position="1268"/>
    </location>
</feature>
<dbReference type="EC" id="3.2.1.207" evidence="14"/>
<dbReference type="InterPro" id="IPR048395">
    <property type="entry name" value="Glyco_hydro_31_C"/>
</dbReference>
<comment type="subcellular location">
    <subcellularLocation>
        <location evidence="1">Endoplasmic reticulum</location>
    </subcellularLocation>
    <subcellularLocation>
        <location evidence="2">Golgi apparatus</location>
    </subcellularLocation>
</comment>
<dbReference type="PANTHER" id="PTHR31697">
    <property type="entry name" value="INTEGRATOR COMPLEX SUBUNIT 5"/>
    <property type="match status" value="1"/>
</dbReference>
<comment type="pathway">
    <text evidence="3">Glycan metabolism; N-glycan metabolism.</text>
</comment>
<feature type="domain" description="Glycosyl hydrolase family 31 C-terminal" evidence="23">
    <location>
        <begin position="1666"/>
        <end position="1754"/>
    </location>
</feature>
<evidence type="ECO:0000259" key="21">
    <source>
        <dbReference type="Pfam" id="PF14838"/>
    </source>
</evidence>
<evidence type="ECO:0000256" key="2">
    <source>
        <dbReference type="ARBA" id="ARBA00004555"/>
    </source>
</evidence>
<dbReference type="FunFam" id="3.20.20.80:FF:000039">
    <property type="entry name" value="Glucosidase, alpha neutral C"/>
    <property type="match status" value="1"/>
</dbReference>
<dbReference type="InterPro" id="IPR029445">
    <property type="entry name" value="INTS5_N"/>
</dbReference>
<comment type="catalytic activity">
    <reaction evidence="13">
        <text>N(4)-(alpha-D-Glc-(1-&gt;3)-alpha-D-Glc-(1-&gt;3)-alpha-D-Man-(1-&gt;2)-alpha-D-Man-(1-&gt;2)-alpha-D-Man-(1-&gt;3)-[alpha-D-Man-(1-&gt;2)-alpha-D-Man-(1-&gt;3)-[alpha-D-Man-(1-&gt;2)-alpha-D-Man-(1-&gt;6)]-alpha-D-Man-(1-&gt;6)]-beta-D-Man-(1-&gt;4)-beta-D-GlcNAc-(1-&gt;4)-beta-D-GlcNAc)-L-asparaginyl-[protein] + H2O = N(4)-(alpha-D-Glc-(1-&gt;3)-alpha-D-Man-(1-&gt;2)-alpha-D-Man-(1-&gt;2)-alpha-D-Man-(1-&gt;3)-[alpha-D-Man-(1-&gt;2)-alpha-D-Man-(1-&gt;3)-[alpha-D-Man-(1-&gt;2)-alpha-D-Man-(1-&gt;6)]-alpha-D-Man-(1-&gt;6)]-beta-D-Man-(1-&gt;4)-beta-D-GlcNAc-(1-&gt;4)-beta-D-GlcNAc)-L-asparaginyl-[protein] + beta-D-glucose</text>
        <dbReference type="Rhea" id="RHEA:55996"/>
        <dbReference type="Rhea" id="RHEA-COMP:14355"/>
        <dbReference type="Rhea" id="RHEA-COMP:14357"/>
        <dbReference type="ChEBI" id="CHEBI:15377"/>
        <dbReference type="ChEBI" id="CHEBI:15903"/>
        <dbReference type="ChEBI" id="CHEBI:59080"/>
        <dbReference type="ChEBI" id="CHEBI:59082"/>
        <dbReference type="EC" id="3.2.1.207"/>
    </reaction>
</comment>
<dbReference type="SUPFAM" id="SSF51011">
    <property type="entry name" value="Glycosyl hydrolase domain"/>
    <property type="match status" value="1"/>
</dbReference>
<evidence type="ECO:0000259" key="22">
    <source>
        <dbReference type="Pfam" id="PF17137"/>
    </source>
</evidence>
<dbReference type="InterPro" id="IPR030458">
    <property type="entry name" value="Glyco_hydro_31_AS"/>
</dbReference>
<organism evidence="24">
    <name type="scientific">Xenopus tropicalis</name>
    <name type="common">Western clawed frog</name>
    <name type="synonym">Silurana tropicalis</name>
    <dbReference type="NCBI Taxonomy" id="8364"/>
    <lineage>
        <taxon>Eukaryota</taxon>
        <taxon>Metazoa</taxon>
        <taxon>Chordata</taxon>
        <taxon>Craniata</taxon>
        <taxon>Vertebrata</taxon>
        <taxon>Euteleostomi</taxon>
        <taxon>Amphibia</taxon>
        <taxon>Batrachia</taxon>
        <taxon>Anura</taxon>
        <taxon>Pipoidea</taxon>
        <taxon>Pipidae</taxon>
        <taxon>Xenopodinae</taxon>
        <taxon>Xenopus</taxon>
        <taxon>Silurana</taxon>
    </lineage>
</organism>
<dbReference type="GO" id="GO:0005975">
    <property type="term" value="P:carbohydrate metabolic process"/>
    <property type="evidence" value="ECO:0007669"/>
    <property type="project" value="InterPro"/>
</dbReference>
<dbReference type="GO" id="GO:0033919">
    <property type="term" value="F:glucan 1,3-alpha-glucosidase activity"/>
    <property type="evidence" value="ECO:0007669"/>
    <property type="project" value="UniProtKB-ARBA"/>
</dbReference>
<evidence type="ECO:0000256" key="8">
    <source>
        <dbReference type="ARBA" id="ARBA00023034"/>
    </source>
</evidence>
<evidence type="ECO:0000259" key="20">
    <source>
        <dbReference type="Pfam" id="PF14837"/>
    </source>
</evidence>
<dbReference type="CDD" id="cd14752">
    <property type="entry name" value="GH31_N"/>
    <property type="match status" value="1"/>
</dbReference>
<evidence type="ECO:0000259" key="19">
    <source>
        <dbReference type="Pfam" id="PF13802"/>
    </source>
</evidence>
<feature type="compositionally biased region" description="Acidic residues" evidence="17">
    <location>
        <begin position="1141"/>
        <end position="1151"/>
    </location>
</feature>
<dbReference type="CDD" id="cd06603">
    <property type="entry name" value="GH31_GANC_GANAB_alpha"/>
    <property type="match status" value="1"/>
</dbReference>
<proteinExistence type="inferred from homology"/>
<evidence type="ECO:0000313" key="24">
    <source>
        <dbReference type="Ensembl" id="ENSXETP00000066475"/>
    </source>
</evidence>
<dbReference type="GO" id="GO:0005783">
    <property type="term" value="C:endoplasmic reticulum"/>
    <property type="evidence" value="ECO:0007669"/>
    <property type="project" value="UniProtKB-SubCell"/>
</dbReference>
<reference evidence="24" key="1">
    <citation type="journal article" date="2010" name="Science">
        <title>The genome of the Western clawed frog Xenopus tropicalis.</title>
        <authorList>
            <person name="Hellsten U."/>
            <person name="Harland R.M."/>
            <person name="Gilchrist M.J."/>
            <person name="Hendrix D."/>
            <person name="Jurka J."/>
            <person name="Kapitonov V."/>
            <person name="Ovcharenko I."/>
            <person name="Putnam N.H."/>
            <person name="Shu S."/>
            <person name="Taher L."/>
            <person name="Blitz I.L."/>
            <person name="Blumberg B."/>
            <person name="Dichmann D.S."/>
            <person name="Dubchak I."/>
            <person name="Amaya E."/>
            <person name="Detter J.C."/>
            <person name="Fletcher R."/>
            <person name="Gerhard D.S."/>
            <person name="Goodstein D."/>
            <person name="Graves T."/>
            <person name="Grigoriev I.V."/>
            <person name="Grimwood J."/>
            <person name="Kawashima T."/>
            <person name="Lindquist E."/>
            <person name="Lucas S.M."/>
            <person name="Mead P.E."/>
            <person name="Mitros T."/>
            <person name="Ogino H."/>
            <person name="Ohta Y."/>
            <person name="Poliakov A.V."/>
            <person name="Pollet N."/>
            <person name="Robert J."/>
            <person name="Salamov A."/>
            <person name="Sater A.K."/>
            <person name="Schmutz J."/>
            <person name="Terry A."/>
            <person name="Vize P.D."/>
            <person name="Warren W.C."/>
            <person name="Wells D."/>
            <person name="Wills A."/>
            <person name="Wilson R.K."/>
            <person name="Zimmerman L.B."/>
            <person name="Zorn A.M."/>
            <person name="Grainger R."/>
            <person name="Grammer T."/>
            <person name="Khokha M.K."/>
            <person name="Richardson P.M."/>
            <person name="Rokhsar D.S."/>
        </authorList>
    </citation>
    <scope>NUCLEOTIDE SEQUENCE [LARGE SCALE GENOMIC DNA]</scope>
    <source>
        <strain evidence="24">Nigerian</strain>
    </source>
</reference>
<gene>
    <name evidence="24" type="primary">ganab</name>
</gene>
<dbReference type="Pfam" id="PF01055">
    <property type="entry name" value="Glyco_hydro_31_2nd"/>
    <property type="match status" value="1"/>
</dbReference>
<evidence type="ECO:0000256" key="11">
    <source>
        <dbReference type="ARBA" id="ARBA00042895"/>
    </source>
</evidence>
<comment type="similarity">
    <text evidence="4">Belongs to the glycosyl hydrolase 31 family.</text>
</comment>
<evidence type="ECO:0000256" key="16">
    <source>
        <dbReference type="ARBA" id="ARBA00080367"/>
    </source>
</evidence>
<dbReference type="InterPro" id="IPR033403">
    <property type="entry name" value="DUF5110"/>
</dbReference>
<name>A0A6I8Q2G4_XENTR</name>
<keyword evidence="9" id="KW-0325">Glycoprotein</keyword>
<dbReference type="Ensembl" id="ENSXETT00000082111">
    <property type="protein sequence ID" value="ENSXETP00000066475"/>
    <property type="gene ID" value="ENSXETG00000005580"/>
</dbReference>
<feature type="domain" description="DUF5110" evidence="22">
    <location>
        <begin position="1773"/>
        <end position="1828"/>
    </location>
</feature>
<dbReference type="InterPro" id="IPR040316">
    <property type="entry name" value="INTS5"/>
</dbReference>
<dbReference type="FunFam" id="2.60.40.1760:FF:000002">
    <property type="entry name" value="neutral alpha-glucosidase AB isoform X1"/>
    <property type="match status" value="1"/>
</dbReference>
<evidence type="ECO:0000256" key="17">
    <source>
        <dbReference type="SAM" id="MobiDB-lite"/>
    </source>
</evidence>
<dbReference type="FunFam" id="2.60.40.1180:FF:000023">
    <property type="entry name" value="neutral alpha-glucosidase AB isoform X2"/>
    <property type="match status" value="1"/>
</dbReference>
<feature type="domain" description="Glycoside hydrolase family 31 TIM barrel" evidence="18">
    <location>
        <begin position="1331"/>
        <end position="1658"/>
    </location>
</feature>
<dbReference type="Gene3D" id="2.60.40.1760">
    <property type="entry name" value="glycosyl hydrolase (family 31)"/>
    <property type="match status" value="1"/>
</dbReference>
<evidence type="ECO:0000256" key="9">
    <source>
        <dbReference type="ARBA" id="ARBA00023180"/>
    </source>
</evidence>
<keyword evidence="10" id="KW-0326">Glycosidase</keyword>
<dbReference type="InterPro" id="IPR011013">
    <property type="entry name" value="Gal_mutarotase_sf_dom"/>
</dbReference>
<evidence type="ECO:0000256" key="14">
    <source>
        <dbReference type="ARBA" id="ARBA00067008"/>
    </source>
</evidence>
<dbReference type="GO" id="GO:0106407">
    <property type="term" value="F:Glc2Man9GlcNAc2 oligosaccharide glucosidase activity"/>
    <property type="evidence" value="ECO:0007669"/>
    <property type="project" value="UniProtKB-EC"/>
</dbReference>
<dbReference type="InterPro" id="IPR017853">
    <property type="entry name" value="GH"/>
</dbReference>
<evidence type="ECO:0000259" key="18">
    <source>
        <dbReference type="Pfam" id="PF01055"/>
    </source>
</evidence>
<evidence type="ECO:0000256" key="4">
    <source>
        <dbReference type="ARBA" id="ARBA00007806"/>
    </source>
</evidence>
<dbReference type="InterPro" id="IPR029444">
    <property type="entry name" value="INTS5_C"/>
</dbReference>
<keyword evidence="5" id="KW-0732">Signal</keyword>
<dbReference type="Pfam" id="PF14838">
    <property type="entry name" value="INTS5_C"/>
    <property type="match status" value="1"/>
</dbReference>
<dbReference type="SUPFAM" id="SSF74650">
    <property type="entry name" value="Galactose mutarotase-like"/>
    <property type="match status" value="1"/>
</dbReference>
<evidence type="ECO:0000256" key="3">
    <source>
        <dbReference type="ARBA" id="ARBA00004833"/>
    </source>
</evidence>
<dbReference type="GO" id="GO:0032039">
    <property type="term" value="C:integrator complex"/>
    <property type="evidence" value="ECO:0007669"/>
    <property type="project" value="InterPro"/>
</dbReference>
<evidence type="ECO:0000256" key="1">
    <source>
        <dbReference type="ARBA" id="ARBA00004240"/>
    </source>
</evidence>
<dbReference type="Xenbase" id="XB-GENE-997256">
    <property type="gene designation" value="ganab"/>
</dbReference>
<dbReference type="SUPFAM" id="SSF51445">
    <property type="entry name" value="(Trans)glycosidases"/>
    <property type="match status" value="1"/>
</dbReference>
<dbReference type="InterPro" id="IPR000322">
    <property type="entry name" value="Glyco_hydro_31_TIM"/>
</dbReference>
<evidence type="ECO:0000256" key="6">
    <source>
        <dbReference type="ARBA" id="ARBA00022801"/>
    </source>
</evidence>
<keyword evidence="7" id="KW-0256">Endoplasmic reticulum</keyword>
<dbReference type="InterPro" id="IPR025887">
    <property type="entry name" value="Glyco_hydro_31_N_dom"/>
</dbReference>
<keyword evidence="6" id="KW-0378">Hydrolase</keyword>
<dbReference type="Pfam" id="PF14837">
    <property type="entry name" value="INTS5_N"/>
    <property type="match status" value="1"/>
</dbReference>
<evidence type="ECO:0000256" key="12">
    <source>
        <dbReference type="ARBA" id="ARBA00050632"/>
    </source>
</evidence>
<dbReference type="GO" id="GO:0005794">
    <property type="term" value="C:Golgi apparatus"/>
    <property type="evidence" value="ECO:0007669"/>
    <property type="project" value="UniProtKB-SubCell"/>
</dbReference>
<evidence type="ECO:0000259" key="23">
    <source>
        <dbReference type="Pfam" id="PF21365"/>
    </source>
</evidence>
<evidence type="ECO:0000256" key="13">
    <source>
        <dbReference type="ARBA" id="ARBA00052396"/>
    </source>
</evidence>
<dbReference type="GO" id="GO:0006491">
    <property type="term" value="P:N-glycan processing"/>
    <property type="evidence" value="ECO:0007669"/>
    <property type="project" value="UniProtKB-ARBA"/>
</dbReference>
<sequence length="1887" mass="209916">MLSSQPQPLPQLSPLELSLQIKSFLSGTDPQHGHKLSPRDHARCSLLLLQCLPPARHAVLEHLRTVFHDSVSSFLSERDSQDALPPSSSSQRRPPPPPSTQGLDEVTLEVQRVLEEFIKLNPRAWAPLISAWSIELMGQLSSKHAGRQGMPHSASLNELLQLWMSCGATRVLMDIYTHCLSTMIGSCPDACVDALLDTSVQHSPHFDWVVAHIGNSFPSTIISRVLSCGLKDFCAHSSPTDTADKRVPKLGSVVGILGHLSSRHGQSIRQEILRMFHESLRPGSKQQRATLPYLLQLAALSPSLLGTVCQDLVDSLKPATLSQLQQHCSTLPREELDNMLNLSVHLACQTSAGAPRLLRFLLDTAMPASVITTPGLAVHDSVREACDRIVRLLLLSLQKQVYGRPGSRGTSEVQPRAVPFLEAMRGHLPELCAEMLRLERKRHLWIHQLIGLLCIYSSPPCSSEALCILLTLAQSSEELGLAVQLHAVLSSSVQGLAQAAVTRSVAQIHAGALTDKCALQLLQNLALVVQCEEGSMGREVGMALSEYLSDFGQLLLHSEPGVCEAACILLCSCPLPTSIPPSQLHILIRSSSHFLFRSMHIRSSSGVSSASRLLLRLCRVSSAGRKAVLNQLVEGALHEGNAGLFGGNRPSSTGPRLGNDTASLLESNSHLGSAVDFSGSVWSVFHAGVIGAGLKPEENSKQLGEEECTENTQSLLSLLCHCCARKGEDGGQSTTLDPEAAKTLAVTLTENACPDVTNSELAWPPEDHARTTVQRDLLIYKCFCQNPLLFQLLHLIAQGRPALCYCSVLLRGLLAVLLAYWEASRHQDSVSSSWHLKASCELVSCMGEGQLLPPALTNMHEMFSLLAPFEVRLLLLSVWDFIQENGPFPQRFVFQSGRGIFTRDFSREGDPAKYMSIVHSVLHRNVDRLGLLSGRFQLLLGAALLFTVCFIPALTVDKSNFKTCDQSSFCQRQRKLQPGLSTYRAALGSAKLSSDKLEVQLIDDRNQASLLLEVYGLDGNMTRIKINEINPLKPRYEVPDVLVGTPLPANLQVTGQDDNTLELSLGETGHKLLVTGTPFRLDILSGQDLVLSVNSRGLLHFEHLRERKDTLSAKVSSAVGNMWHKMKTLFSSDSEKKDVPAETEEANAEELESVKEEESKKPEVDEPGMWDETFKTHTDSKPNGPSSVGLDFSLPGFENVYGIPEHADNMKLRTTEGTDPYRLYNLDVFQYDLYNTMALYGSVPLLLAHNVKRTLGIFWLNAAETWVDISSNIAGKTLLGKMLQYMQGGGETPQTDVRWMSESGIIDVFLLLGPSPFDVFKQYASLTGTQALPPYFSLGYHQCRWNYNDEEDVRNVDAGFDEHDLPYDVIWLDIEHADGKRYFTWDPHKFPNPRDMLSGLKNKRRKMVAIVDPHIKIDSGYRIHNDIRSQNLYIKTKDGSDYEGWCWPGSAAYPDFTNPEMRKWWASMFAYDKYEGSMDNLFVWNDMNEPSVFNGPEVTMHKDAVHWGGWEHRDVHNLYGFYVQRATSEGLIQRSGGKERPFVLTRAFFAGSQRYGAVWTGDNAAEWDHLKISIPMCLSLSLVGISFCGADVGGFFKNPDAELLVRWYQAGAYQPFFRAHAHLDTPRREPWLHGDDNMAVIREALRQRYTLLPFWYTLFYRALREGEPVMRPLWVEFPSDASTFAMDSHYMLGSALLVRPVTEAKARGVQIYLPGDGEVWYDVHSYQRYEAPQTFYLPVTMNSIPVYQRGGSIIPRKDRPRRSSDCMKDDPFTLYVALNVQGEARGELFLDDGHSFNYEQNEFLYREFNYSQGKLTASSLDPSGVFKTASWIERIIIIGATKPASVMLTLPGGSESALEFEYDQTTSVTTVRKPGVNIASDFTVSLR</sequence>
<dbReference type="InterPro" id="IPR013780">
    <property type="entry name" value="Glyco_hydro_b"/>
</dbReference>
<reference evidence="24" key="2">
    <citation type="submission" date="2020-05" db="UniProtKB">
        <authorList>
            <consortium name="Ensembl"/>
        </authorList>
    </citation>
    <scope>IDENTIFICATION</scope>
</reference>
<dbReference type="Pfam" id="PF21365">
    <property type="entry name" value="Glyco_hydro_31_3rd"/>
    <property type="match status" value="1"/>
</dbReference>
<feature type="region of interest" description="Disordered" evidence="17">
    <location>
        <begin position="78"/>
        <end position="104"/>
    </location>
</feature>
<dbReference type="Bgee" id="ENSXETG00000005580">
    <property type="expression patterns" value="Expressed in ovary and 16 other cell types or tissues"/>
</dbReference>
<keyword evidence="8" id="KW-0333">Golgi apparatus</keyword>
<evidence type="ECO:0000256" key="5">
    <source>
        <dbReference type="ARBA" id="ARBA00022729"/>
    </source>
</evidence>
<dbReference type="Gene3D" id="2.60.40.1180">
    <property type="entry name" value="Golgi alpha-mannosidase II"/>
    <property type="match status" value="2"/>
</dbReference>
<dbReference type="PROSITE" id="PS00129">
    <property type="entry name" value="GLYCOSYL_HYDROL_F31_1"/>
    <property type="match status" value="1"/>
</dbReference>
<dbReference type="FunFam" id="3.20.20.80:FF:000046">
    <property type="entry name" value="Glucosidase alpha, neutral C"/>
    <property type="match status" value="1"/>
</dbReference>
<comment type="catalytic activity">
    <reaction evidence="12">
        <text>N(4)-(alpha-D-Glc-(1-&gt;3)-alpha-D-Man-(1-&gt;2)-alpha-D-Man-(1-&gt;2)-alpha-D-Man-(1-&gt;3)-[alpha-D-Man-(1-&gt;2)-alpha-D-Man-(1-&gt;3)-[alpha-D-Man-(1-&gt;2)-alpha-D-Man-(1-&gt;6)]-alpha-D-Man-(1-&gt;6)]-beta-D-Man-(1-&gt;4)-beta-D-GlcNAc-(1-&gt;4)-beta-D-GlcNAc)-L-asparaginyl-[protein] + H2O = N(4)-(alpha-D-Man-(1-&gt;2)-alpha-D-Man-(1-&gt;2)-alpha-D-Man-(1-&gt;3)-[alpha-D-Man-(1-&gt;2)-alpha-D-Man-(1-&gt;3)-[alpha-D-Man-(1-&gt;2)-alpha-D-Man-(1-&gt;6)]-alpha-D-Man-(1-&gt;6)]-beta-D-Man-(1-&gt;4)-beta-D-GlcNAc-(1-&gt;4)-beta-D-GlcNAc)-L-asparaginyl-[protein] (N-glucan mannose isomer 9A1,2,3B1,2,3) + beta-D-glucose</text>
        <dbReference type="Rhea" id="RHEA:56000"/>
        <dbReference type="Rhea" id="RHEA-COMP:14356"/>
        <dbReference type="Rhea" id="RHEA-COMP:14357"/>
        <dbReference type="ChEBI" id="CHEBI:15377"/>
        <dbReference type="ChEBI" id="CHEBI:15903"/>
        <dbReference type="ChEBI" id="CHEBI:59080"/>
        <dbReference type="ChEBI" id="CHEBI:139493"/>
        <dbReference type="EC" id="3.2.1.207"/>
    </reaction>
</comment>
<accession>A0A6I8Q2G4</accession>
<evidence type="ECO:0000256" key="15">
    <source>
        <dbReference type="ARBA" id="ARBA00069533"/>
    </source>
</evidence>
<protein>
    <recommendedName>
        <fullName evidence="15">Neutral alpha-glucosidase AB</fullName>
        <ecNumber evidence="14">3.2.1.207</ecNumber>
    </recommendedName>
    <alternativeName>
        <fullName evidence="16">Alpha-glucosidase 2</fullName>
    </alternativeName>
    <alternativeName>
        <fullName evidence="11">Glucosidase II subunit alpha</fullName>
    </alternativeName>
</protein>
<dbReference type="GeneTree" id="ENSGT00940000159139"/>
<feature type="region of interest" description="Disordered" evidence="17">
    <location>
        <begin position="1132"/>
        <end position="1186"/>
    </location>
</feature>
<feature type="domain" description="Integrator complex subunit 5 C-terminal" evidence="21">
    <location>
        <begin position="249"/>
        <end position="929"/>
    </location>
</feature>
<evidence type="ECO:0000256" key="7">
    <source>
        <dbReference type="ARBA" id="ARBA00022824"/>
    </source>
</evidence>
<dbReference type="GO" id="GO:0030246">
    <property type="term" value="F:carbohydrate binding"/>
    <property type="evidence" value="ECO:0007669"/>
    <property type="project" value="InterPro"/>
</dbReference>
<dbReference type="Pfam" id="PF17137">
    <property type="entry name" value="DUF5110"/>
    <property type="match status" value="1"/>
</dbReference>
<dbReference type="Gene3D" id="3.20.20.80">
    <property type="entry name" value="Glycosidases"/>
    <property type="match status" value="2"/>
</dbReference>
<feature type="domain" description="Integrator complex subunit 5 N-terminal" evidence="20">
    <location>
        <begin position="17"/>
        <end position="235"/>
    </location>
</feature>
<feature type="compositionally biased region" description="Basic and acidic residues" evidence="17">
    <location>
        <begin position="1152"/>
        <end position="1164"/>
    </location>
</feature>
<dbReference type="PANTHER" id="PTHR31697:SF2">
    <property type="entry name" value="INTEGRATOR COMPLEX SUBUNIT 5"/>
    <property type="match status" value="1"/>
</dbReference>
<dbReference type="InParanoid" id="A0A6I8Q2G4"/>
<dbReference type="Pfam" id="PF13802">
    <property type="entry name" value="Gal_mutarotas_2"/>
    <property type="match status" value="1"/>
</dbReference>